<feature type="compositionally biased region" description="Basic and acidic residues" evidence="1">
    <location>
        <begin position="96"/>
        <end position="106"/>
    </location>
</feature>
<feature type="compositionally biased region" description="Gly residues" evidence="1">
    <location>
        <begin position="40"/>
        <end position="56"/>
    </location>
</feature>
<accession>M4B535</accession>
<sequence length="210" mass="22910">MISCVLISHQSPVSTGFNKLTMSFRFPRWGRKKNKNKESAGGGTKYHSNGAGGASGGIARPPPSAPGRTYSTGSDYNAQQSWQSNGTMPPMSASSDRPKPSPHREAPLPFSHPLYAMDAEGMIHLKATGKGMDDSDLAVHQDEIITTVVKYVQDSMRKELGFREVPIPMDSTPEAPAKANVFVSRNYETCKKLLVFVAWKYARVLSQGYG</sequence>
<dbReference type="Proteomes" id="UP000011713">
    <property type="component" value="Unassembled WGS sequence"/>
</dbReference>
<organism evidence="2 3">
    <name type="scientific">Hyaloperonospora arabidopsidis (strain Emoy2)</name>
    <name type="common">Downy mildew agent</name>
    <name type="synonym">Peronospora arabidopsidis</name>
    <dbReference type="NCBI Taxonomy" id="559515"/>
    <lineage>
        <taxon>Eukaryota</taxon>
        <taxon>Sar</taxon>
        <taxon>Stramenopiles</taxon>
        <taxon>Oomycota</taxon>
        <taxon>Peronosporomycetes</taxon>
        <taxon>Peronosporales</taxon>
        <taxon>Peronosporaceae</taxon>
        <taxon>Hyaloperonospora</taxon>
    </lineage>
</organism>
<dbReference type="VEuPathDB" id="FungiDB:HpaG801385"/>
<dbReference type="EMBL" id="JH598325">
    <property type="status" value="NOT_ANNOTATED_CDS"/>
    <property type="molecule type" value="Genomic_DNA"/>
</dbReference>
<dbReference type="AlphaFoldDB" id="M4B535"/>
<proteinExistence type="predicted"/>
<name>M4B535_HYAAE</name>
<evidence type="ECO:0000256" key="1">
    <source>
        <dbReference type="SAM" id="MobiDB-lite"/>
    </source>
</evidence>
<feature type="region of interest" description="Disordered" evidence="1">
    <location>
        <begin position="31"/>
        <end position="110"/>
    </location>
</feature>
<reference evidence="2" key="2">
    <citation type="submission" date="2015-06" db="UniProtKB">
        <authorList>
            <consortium name="EnsemblProtists"/>
        </authorList>
    </citation>
    <scope>IDENTIFICATION</scope>
    <source>
        <strain evidence="2">Emoy2</strain>
    </source>
</reference>
<evidence type="ECO:0000313" key="2">
    <source>
        <dbReference type="EnsemblProtists" id="HpaP801385"/>
    </source>
</evidence>
<dbReference type="InParanoid" id="M4B535"/>
<reference evidence="3" key="1">
    <citation type="journal article" date="2010" name="Science">
        <title>Signatures of adaptation to obligate biotrophy in the Hyaloperonospora arabidopsidis genome.</title>
        <authorList>
            <person name="Baxter L."/>
            <person name="Tripathy S."/>
            <person name="Ishaque N."/>
            <person name="Boot N."/>
            <person name="Cabral A."/>
            <person name="Kemen E."/>
            <person name="Thines M."/>
            <person name="Ah-Fong A."/>
            <person name="Anderson R."/>
            <person name="Badejoko W."/>
            <person name="Bittner-Eddy P."/>
            <person name="Boore J.L."/>
            <person name="Chibucos M.C."/>
            <person name="Coates M."/>
            <person name="Dehal P."/>
            <person name="Delehaunty K."/>
            <person name="Dong S."/>
            <person name="Downton P."/>
            <person name="Dumas B."/>
            <person name="Fabro G."/>
            <person name="Fronick C."/>
            <person name="Fuerstenberg S.I."/>
            <person name="Fulton L."/>
            <person name="Gaulin E."/>
            <person name="Govers F."/>
            <person name="Hughes L."/>
            <person name="Humphray S."/>
            <person name="Jiang R.H."/>
            <person name="Judelson H."/>
            <person name="Kamoun S."/>
            <person name="Kyung K."/>
            <person name="Meijer H."/>
            <person name="Minx P."/>
            <person name="Morris P."/>
            <person name="Nelson J."/>
            <person name="Phuntumart V."/>
            <person name="Qutob D."/>
            <person name="Rehmany A."/>
            <person name="Rougon-Cardoso A."/>
            <person name="Ryden P."/>
            <person name="Torto-Alalibo T."/>
            <person name="Studholme D."/>
            <person name="Wang Y."/>
            <person name="Win J."/>
            <person name="Wood J."/>
            <person name="Clifton S.W."/>
            <person name="Rogers J."/>
            <person name="Van den Ackerveken G."/>
            <person name="Jones J.D."/>
            <person name="McDowell J.M."/>
            <person name="Beynon J."/>
            <person name="Tyler B.M."/>
        </authorList>
    </citation>
    <scope>NUCLEOTIDE SEQUENCE [LARGE SCALE GENOMIC DNA]</scope>
    <source>
        <strain evidence="3">Emoy2</strain>
    </source>
</reference>
<feature type="compositionally biased region" description="Polar residues" evidence="1">
    <location>
        <begin position="69"/>
        <end position="95"/>
    </location>
</feature>
<evidence type="ECO:0000313" key="3">
    <source>
        <dbReference type="Proteomes" id="UP000011713"/>
    </source>
</evidence>
<dbReference type="HOGENOM" id="CLU_1312277_0_0_1"/>
<protein>
    <submittedName>
        <fullName evidence="2">Uncharacterized protein</fullName>
    </submittedName>
</protein>
<dbReference type="EnsemblProtists" id="HpaT801385">
    <property type="protein sequence ID" value="HpaP801385"/>
    <property type="gene ID" value="HpaG801385"/>
</dbReference>
<dbReference type="STRING" id="559515.M4B535"/>
<dbReference type="eggNOG" id="KOG0598">
    <property type="taxonomic scope" value="Eukaryota"/>
</dbReference>
<keyword evidence="3" id="KW-1185">Reference proteome</keyword>